<reference evidence="2" key="1">
    <citation type="submission" date="2016-12" db="EMBL/GenBank/DDBJ databases">
        <authorList>
            <person name="Herbold C."/>
        </authorList>
    </citation>
    <scope>NUCLEOTIDE SEQUENCE [LARGE SCALE GENOMIC DNA]</scope>
</reference>
<keyword evidence="2" id="KW-1185">Reference proteome</keyword>
<evidence type="ECO:0000313" key="2">
    <source>
        <dbReference type="Proteomes" id="UP000232412"/>
    </source>
</evidence>
<protein>
    <recommendedName>
        <fullName evidence="3">Zinc-domain-containing protein</fullName>
    </recommendedName>
</protein>
<name>A0A2H1EEU6_9ARCH</name>
<dbReference type="Gene3D" id="2.20.28.30">
    <property type="entry name" value="RNA polymerase ii, chain L"/>
    <property type="match status" value="1"/>
</dbReference>
<gene>
    <name evidence="1" type="ORF">NSIN_10245</name>
</gene>
<evidence type="ECO:0008006" key="3">
    <source>
        <dbReference type="Google" id="ProtNLM"/>
    </source>
</evidence>
<dbReference type="EMBL" id="FRFC01000001">
    <property type="protein sequence ID" value="SHO43015.1"/>
    <property type="molecule type" value="Genomic_DNA"/>
</dbReference>
<organism evidence="1 2">
    <name type="scientific">Nitrosotalea sinensis</name>
    <dbReference type="NCBI Taxonomy" id="1499975"/>
    <lineage>
        <taxon>Archaea</taxon>
        <taxon>Nitrososphaerota</taxon>
        <taxon>Nitrososphaeria</taxon>
        <taxon>Nitrosotaleales</taxon>
        <taxon>Nitrosotaleaceae</taxon>
        <taxon>Nitrosotalea</taxon>
    </lineage>
</organism>
<proteinExistence type="predicted"/>
<evidence type="ECO:0000313" key="1">
    <source>
        <dbReference type="EMBL" id="SHO43015.1"/>
    </source>
</evidence>
<dbReference type="Proteomes" id="UP000232412">
    <property type="component" value="Unassembled WGS sequence"/>
</dbReference>
<accession>A0A2H1EEU6</accession>
<sequence>MDAKCPQCEKIAILDDDATYVKCPNCGFEAEYEKYLDLMREKVGEMSENFQFDRPGF</sequence>
<dbReference type="RefSeq" id="WP_101008985.1">
    <property type="nucleotide sequence ID" value="NZ_FRFC01000001.1"/>
</dbReference>
<dbReference type="OrthoDB" id="8738at2157"/>
<dbReference type="AlphaFoldDB" id="A0A2H1EEU6"/>